<comment type="caution">
    <text evidence="1">The sequence shown here is derived from an EMBL/GenBank/DDBJ whole genome shotgun (WGS) entry which is preliminary data.</text>
</comment>
<accession>A0AAW0A782</accession>
<reference evidence="1 2" key="1">
    <citation type="journal article" date="2024" name="J Genomics">
        <title>Draft genome sequencing and assembly of Favolaschia claudopus CIRM-BRFM 2984 isolated from oak limbs.</title>
        <authorList>
            <person name="Navarro D."/>
            <person name="Drula E."/>
            <person name="Chaduli D."/>
            <person name="Cazenave R."/>
            <person name="Ahrendt S."/>
            <person name="Wang J."/>
            <person name="Lipzen A."/>
            <person name="Daum C."/>
            <person name="Barry K."/>
            <person name="Grigoriev I.V."/>
            <person name="Favel A."/>
            <person name="Rosso M.N."/>
            <person name="Martin F."/>
        </authorList>
    </citation>
    <scope>NUCLEOTIDE SEQUENCE [LARGE SCALE GENOMIC DNA]</scope>
    <source>
        <strain evidence="1 2">CIRM-BRFM 2984</strain>
    </source>
</reference>
<protein>
    <submittedName>
        <fullName evidence="1">Uncharacterized protein</fullName>
    </submittedName>
</protein>
<dbReference type="AlphaFoldDB" id="A0AAW0A782"/>
<evidence type="ECO:0000313" key="2">
    <source>
        <dbReference type="Proteomes" id="UP001362999"/>
    </source>
</evidence>
<gene>
    <name evidence="1" type="ORF">R3P38DRAFT_1768568</name>
</gene>
<name>A0AAW0A782_9AGAR</name>
<evidence type="ECO:0000313" key="1">
    <source>
        <dbReference type="EMBL" id="KAK7001756.1"/>
    </source>
</evidence>
<sequence length="536" mass="60437">MKVTARLPDGSGEVSFNYVSHTHAEHAEYKIISDVTEAMGNTDSEHLHCLSREQWLAMSVAERVNLWREGYDIYIEGLTSGNAIPDMRGLRAEVTRDNAMDASVEVQVQALRRFARGEDDAEADIDHTAAIMETTLDEMLEEMENPAGLVLNGLNLTSGGHMVHHNPLLDTGFDLESKAYGKTNGVLGMPTKHLDYAEFHFNLVGRSHVLSLFHTDISMTRICVLGPGWKFWSRSWEKIDTGPYNINDSRAFDAWEPDTVNVETHHYTVTALRPGHGILLQQPGRRHAVFGVDGEFKGAPQQATLTRGGYFLCASRMRESVSVFLHIIMQPHLLTNAEHIALWPVYIRVCMFWMHSTMDRSNDLPMLEGYVPSTDLNNVSGWLDIVYVACLIILQPCLDLRVYEGDGTPDVERDEGLTVLGKYRLWREWLGATFACSNESGDVLDMEHDVLSGCLVHMAATLLRYHEAVGETDPTAEIFKTYTTKKFRTRLRSALKSYDSLLPARMDAALDSLERGRFYKFDGKELRFSRRSGIKS</sequence>
<proteinExistence type="predicted"/>
<organism evidence="1 2">
    <name type="scientific">Favolaschia claudopus</name>
    <dbReference type="NCBI Taxonomy" id="2862362"/>
    <lineage>
        <taxon>Eukaryota</taxon>
        <taxon>Fungi</taxon>
        <taxon>Dikarya</taxon>
        <taxon>Basidiomycota</taxon>
        <taxon>Agaricomycotina</taxon>
        <taxon>Agaricomycetes</taxon>
        <taxon>Agaricomycetidae</taxon>
        <taxon>Agaricales</taxon>
        <taxon>Marasmiineae</taxon>
        <taxon>Mycenaceae</taxon>
        <taxon>Favolaschia</taxon>
    </lineage>
</organism>
<keyword evidence="2" id="KW-1185">Reference proteome</keyword>
<dbReference type="EMBL" id="JAWWNJ010000081">
    <property type="protein sequence ID" value="KAK7001756.1"/>
    <property type="molecule type" value="Genomic_DNA"/>
</dbReference>
<dbReference type="Proteomes" id="UP001362999">
    <property type="component" value="Unassembled WGS sequence"/>
</dbReference>